<accession>A0A086PBW2</accession>
<dbReference type="Proteomes" id="UP000024284">
    <property type="component" value="Unassembled WGS sequence"/>
</dbReference>
<evidence type="ECO:0000256" key="4">
    <source>
        <dbReference type="ARBA" id="ARBA00022840"/>
    </source>
</evidence>
<reference evidence="8" key="1">
    <citation type="submission" date="2014-08" db="EMBL/GenBank/DDBJ databases">
        <title>Draft genome sequences of Sphingobium herbicidovorans.</title>
        <authorList>
            <person name="Gan H.M."/>
            <person name="Gan H.Y."/>
            <person name="Savka M.A."/>
        </authorList>
    </citation>
    <scope>NUCLEOTIDE SEQUENCE [LARGE SCALE GENOMIC DNA]</scope>
    <source>
        <strain evidence="8">NBRC 16415</strain>
    </source>
</reference>
<evidence type="ECO:0000256" key="5">
    <source>
        <dbReference type="SAM" id="MobiDB-lite"/>
    </source>
</evidence>
<proteinExistence type="inferred from homology"/>
<feature type="domain" description="AMP-binding enzyme C-terminal" evidence="7">
    <location>
        <begin position="446"/>
        <end position="523"/>
    </location>
</feature>
<evidence type="ECO:0000313" key="8">
    <source>
        <dbReference type="EMBL" id="KFG90880.1"/>
    </source>
</evidence>
<dbReference type="PROSITE" id="PS00455">
    <property type="entry name" value="AMP_BINDING"/>
    <property type="match status" value="1"/>
</dbReference>
<dbReference type="AlphaFoldDB" id="A0A086PBW2"/>
<dbReference type="PATRIC" id="fig|1219045.3.peg.1277"/>
<dbReference type="GO" id="GO:0004467">
    <property type="term" value="F:long-chain fatty acid-CoA ligase activity"/>
    <property type="evidence" value="ECO:0007669"/>
    <property type="project" value="TreeGrafter"/>
</dbReference>
<dbReference type="Gene3D" id="3.40.50.12780">
    <property type="entry name" value="N-terminal domain of ligase-like"/>
    <property type="match status" value="1"/>
</dbReference>
<dbReference type="InterPro" id="IPR025110">
    <property type="entry name" value="AMP-bd_C"/>
</dbReference>
<dbReference type="GO" id="GO:0044539">
    <property type="term" value="P:long-chain fatty acid import into cell"/>
    <property type="evidence" value="ECO:0007669"/>
    <property type="project" value="TreeGrafter"/>
</dbReference>
<dbReference type="RefSeq" id="WP_037463766.1">
    <property type="nucleotide sequence ID" value="NZ_BCZD01000023.1"/>
</dbReference>
<organism evidence="8 9">
    <name type="scientific">Sphingobium herbicidovorans (strain ATCC 700291 / DSM 11019 / CCUG 56400 / KCTC 2939 / LMG 18315 / NBRC 16415 / MH)</name>
    <name type="common">Sphingomonas herbicidovorans</name>
    <dbReference type="NCBI Taxonomy" id="1219045"/>
    <lineage>
        <taxon>Bacteria</taxon>
        <taxon>Pseudomonadati</taxon>
        <taxon>Pseudomonadota</taxon>
        <taxon>Alphaproteobacteria</taxon>
        <taxon>Sphingomonadales</taxon>
        <taxon>Sphingomonadaceae</taxon>
        <taxon>Sphingobium</taxon>
    </lineage>
</organism>
<keyword evidence="4" id="KW-0067">ATP-binding</keyword>
<dbReference type="GO" id="GO:0005886">
    <property type="term" value="C:plasma membrane"/>
    <property type="evidence" value="ECO:0007669"/>
    <property type="project" value="TreeGrafter"/>
</dbReference>
<keyword evidence="3" id="KW-0547">Nucleotide-binding</keyword>
<protein>
    <submittedName>
        <fullName evidence="8">AMP-dependent synthetase and ligase</fullName>
    </submittedName>
</protein>
<comment type="caution">
    <text evidence="8">The sequence shown here is derived from an EMBL/GenBank/DDBJ whole genome shotgun (WGS) entry which is preliminary data.</text>
</comment>
<feature type="compositionally biased region" description="Basic and acidic residues" evidence="5">
    <location>
        <begin position="528"/>
        <end position="549"/>
    </location>
</feature>
<dbReference type="PANTHER" id="PTHR43107">
    <property type="entry name" value="LONG-CHAIN FATTY ACID TRANSPORT PROTEIN"/>
    <property type="match status" value="1"/>
</dbReference>
<dbReference type="Pfam" id="PF13193">
    <property type="entry name" value="AMP-binding_C"/>
    <property type="match status" value="1"/>
</dbReference>
<dbReference type="STRING" id="76947.GCA_002080435_04101"/>
<evidence type="ECO:0000256" key="3">
    <source>
        <dbReference type="ARBA" id="ARBA00022741"/>
    </source>
</evidence>
<dbReference type="EMBL" id="JFZA02000008">
    <property type="protein sequence ID" value="KFG90880.1"/>
    <property type="molecule type" value="Genomic_DNA"/>
</dbReference>
<evidence type="ECO:0000256" key="2">
    <source>
        <dbReference type="ARBA" id="ARBA00022598"/>
    </source>
</evidence>
<dbReference type="SUPFAM" id="SSF56801">
    <property type="entry name" value="Acetyl-CoA synthetase-like"/>
    <property type="match status" value="1"/>
</dbReference>
<dbReference type="InterPro" id="IPR045851">
    <property type="entry name" value="AMP-bd_C_sf"/>
</dbReference>
<dbReference type="PANTHER" id="PTHR43107:SF15">
    <property type="entry name" value="FATTY ACID TRANSPORT PROTEIN 3, ISOFORM A"/>
    <property type="match status" value="1"/>
</dbReference>
<dbReference type="InterPro" id="IPR042099">
    <property type="entry name" value="ANL_N_sf"/>
</dbReference>
<comment type="similarity">
    <text evidence="1">Belongs to the ATP-dependent AMP-binding enzyme family.</text>
</comment>
<dbReference type="eggNOG" id="COG0318">
    <property type="taxonomic scope" value="Bacteria"/>
</dbReference>
<evidence type="ECO:0000259" key="7">
    <source>
        <dbReference type="Pfam" id="PF13193"/>
    </source>
</evidence>
<evidence type="ECO:0000256" key="1">
    <source>
        <dbReference type="ARBA" id="ARBA00006432"/>
    </source>
</evidence>
<evidence type="ECO:0000259" key="6">
    <source>
        <dbReference type="Pfam" id="PF00501"/>
    </source>
</evidence>
<feature type="domain" description="AMP-dependent synthetase/ligase" evidence="6">
    <location>
        <begin position="22"/>
        <end position="385"/>
    </location>
</feature>
<dbReference type="InterPro" id="IPR000873">
    <property type="entry name" value="AMP-dep_synth/lig_dom"/>
</dbReference>
<dbReference type="Pfam" id="PF00501">
    <property type="entry name" value="AMP-binding"/>
    <property type="match status" value="1"/>
</dbReference>
<gene>
    <name evidence="8" type="ORF">BV98_001247</name>
</gene>
<sequence length="549" mass="60652">MLTFPHFDPHFPRANWTLPRVLEHQAEVMPDRPCISWTDAGEVYSFSKANAEANRLARGFAKRGVKAGDLVVLFLPNCLEYVLSWWALAKLGAAEVTVGDSYKGQVLRHQINLSGAKLIVTTAALTPRLAEIQDELAAVEHCVLVDDASQIAADPDPCLKFSVSPFSGLYDADASNLGVRVAPSDTAAILFTSGTSGPSKGVTMSHSQLYFFAEQCVQLVRLTSDDVYMTGFPLFHGNAQFLTVYPSLIVGAKCVLYPKFSVSEFLPRAVRSGATVCNLIGATFAFLCSQPPSENDRKHSIKRIYTAPLLPDLASTFSEKFGVTEFVEGFGLTETSLVMMTPPGISRPPGASGVLVDQWYEVRLADPETGDPVEEGQVGELLIRPRVSQIMCDGYLNMPEKTIETWRDLWFHTGDGLRRDADGWYYFVDRMKDALRRRGENISSFEVEAVLDAHPAIAESAVIGVSANDMGGEQEVKAFIIFKPGAHASFEEIIKWCDDRMPHFMVPRFLEVLDELPRTPTQKVKKKELREREASGAVWDRESAGRSSK</sequence>
<evidence type="ECO:0000313" key="9">
    <source>
        <dbReference type="Proteomes" id="UP000024284"/>
    </source>
</evidence>
<dbReference type="Gene3D" id="3.30.300.30">
    <property type="match status" value="1"/>
</dbReference>
<feature type="region of interest" description="Disordered" evidence="5">
    <location>
        <begin position="521"/>
        <end position="549"/>
    </location>
</feature>
<dbReference type="GO" id="GO:0005324">
    <property type="term" value="F:long-chain fatty acid transmembrane transporter activity"/>
    <property type="evidence" value="ECO:0007669"/>
    <property type="project" value="TreeGrafter"/>
</dbReference>
<keyword evidence="2 8" id="KW-0436">Ligase</keyword>
<keyword evidence="9" id="KW-1185">Reference proteome</keyword>
<dbReference type="InterPro" id="IPR020845">
    <property type="entry name" value="AMP-binding_CS"/>
</dbReference>
<name>A0A086PBW2_SPHHM</name>
<dbReference type="OrthoDB" id="7315605at2"/>
<dbReference type="GO" id="GO:0005524">
    <property type="term" value="F:ATP binding"/>
    <property type="evidence" value="ECO:0007669"/>
    <property type="project" value="UniProtKB-KW"/>
</dbReference>